<sequence>MSVGRPLPLFLIFDIDNTLLSACNRFSAVFPFTSTTTLAQQQTLRYREAERGQCLRACTITLRPHLREFLQLLDGALNTSRVKVQVGLFTRNTSSYANAIAEQVLQPFMRERFAFVFGGTHCTCGNERKKPLSVSPLPATSLLIDDRYSSFIADEFFSGRGALVQPFFNGMRPWSPEDEMDDVLSCSSCVGSSLTFQNSDSNLYESDDLIFYHPQQKGEDGNLCCDVSLCLLIKEFVAFWHNNIHYYESEENVVNLLQDPRAARYRDCWYNYHSPMEEHVLCIS</sequence>
<accession>A0A1X0NU12</accession>
<dbReference type="SUPFAM" id="SSF56784">
    <property type="entry name" value="HAD-like"/>
    <property type="match status" value="1"/>
</dbReference>
<reference evidence="2 3" key="1">
    <citation type="submission" date="2017-03" db="EMBL/GenBank/DDBJ databases">
        <title>An alternative strategy for trypanosome survival in the mammalian bloodstream revealed through genome and transcriptome analysis of the ubiquitous bovine parasite Trypanosoma (Megatrypanum) theileri.</title>
        <authorList>
            <person name="Kelly S."/>
            <person name="Ivens A."/>
            <person name="Mott A."/>
            <person name="O'Neill E."/>
            <person name="Emms D."/>
            <person name="Macleod O."/>
            <person name="Voorheis P."/>
            <person name="Matthews J."/>
            <person name="Matthews K."/>
            <person name="Carrington M."/>
        </authorList>
    </citation>
    <scope>NUCLEOTIDE SEQUENCE [LARGE SCALE GENOMIC DNA]</scope>
    <source>
        <strain evidence="2">Edinburgh</strain>
    </source>
</reference>
<evidence type="ECO:0000313" key="2">
    <source>
        <dbReference type="EMBL" id="ORC88194.1"/>
    </source>
</evidence>
<gene>
    <name evidence="2" type="ORF">TM35_000182510</name>
</gene>
<keyword evidence="3" id="KW-1185">Reference proteome</keyword>
<dbReference type="OrthoDB" id="241010at2759"/>
<dbReference type="RefSeq" id="XP_028882260.1">
    <property type="nucleotide sequence ID" value="XM_029026564.1"/>
</dbReference>
<protein>
    <recommendedName>
        <fullName evidence="1">FCP1 homology domain-containing protein</fullName>
    </recommendedName>
</protein>
<organism evidence="2 3">
    <name type="scientific">Trypanosoma theileri</name>
    <dbReference type="NCBI Taxonomy" id="67003"/>
    <lineage>
        <taxon>Eukaryota</taxon>
        <taxon>Discoba</taxon>
        <taxon>Euglenozoa</taxon>
        <taxon>Kinetoplastea</taxon>
        <taxon>Metakinetoplastina</taxon>
        <taxon>Trypanosomatida</taxon>
        <taxon>Trypanosomatidae</taxon>
        <taxon>Trypanosoma</taxon>
    </lineage>
</organism>
<dbReference type="GeneID" id="39986344"/>
<evidence type="ECO:0000313" key="3">
    <source>
        <dbReference type="Proteomes" id="UP000192257"/>
    </source>
</evidence>
<dbReference type="InterPro" id="IPR004274">
    <property type="entry name" value="FCP1_dom"/>
</dbReference>
<dbReference type="Proteomes" id="UP000192257">
    <property type="component" value="Unassembled WGS sequence"/>
</dbReference>
<dbReference type="AlphaFoldDB" id="A0A1X0NU12"/>
<comment type="caution">
    <text evidence="2">The sequence shown here is derived from an EMBL/GenBank/DDBJ whole genome shotgun (WGS) entry which is preliminary data.</text>
</comment>
<dbReference type="Gene3D" id="3.40.50.1000">
    <property type="entry name" value="HAD superfamily/HAD-like"/>
    <property type="match status" value="1"/>
</dbReference>
<evidence type="ECO:0000259" key="1">
    <source>
        <dbReference type="Pfam" id="PF03031"/>
    </source>
</evidence>
<dbReference type="InterPro" id="IPR036412">
    <property type="entry name" value="HAD-like_sf"/>
</dbReference>
<dbReference type="EMBL" id="NBCO01000018">
    <property type="protein sequence ID" value="ORC88194.1"/>
    <property type="molecule type" value="Genomic_DNA"/>
</dbReference>
<name>A0A1X0NU12_9TRYP</name>
<dbReference type="Pfam" id="PF03031">
    <property type="entry name" value="NIF"/>
    <property type="match status" value="1"/>
</dbReference>
<dbReference type="InterPro" id="IPR023214">
    <property type="entry name" value="HAD_sf"/>
</dbReference>
<dbReference type="VEuPathDB" id="TriTrypDB:TM35_000182510"/>
<feature type="domain" description="FCP1 homology" evidence="1">
    <location>
        <begin position="10"/>
        <end position="155"/>
    </location>
</feature>
<proteinExistence type="predicted"/>